<evidence type="ECO:0000313" key="8">
    <source>
        <dbReference type="EMBL" id="ORC31161.1"/>
    </source>
</evidence>
<dbReference type="OrthoDB" id="9799219at2"/>
<dbReference type="EMBL" id="MWQY01000026">
    <property type="protein sequence ID" value="ORC31161.1"/>
    <property type="molecule type" value="Genomic_DNA"/>
</dbReference>
<dbReference type="Proteomes" id="UP000192343">
    <property type="component" value="Unassembled WGS sequence"/>
</dbReference>
<organism evidence="8 9">
    <name type="scientific">Marispirochaeta aestuarii</name>
    <dbReference type="NCBI Taxonomy" id="1963862"/>
    <lineage>
        <taxon>Bacteria</taxon>
        <taxon>Pseudomonadati</taxon>
        <taxon>Spirochaetota</taxon>
        <taxon>Spirochaetia</taxon>
        <taxon>Spirochaetales</taxon>
        <taxon>Spirochaetaceae</taxon>
        <taxon>Marispirochaeta</taxon>
    </lineage>
</organism>
<comment type="caution">
    <text evidence="8">The sequence shown here is derived from an EMBL/GenBank/DDBJ whole genome shotgun (WGS) entry which is preliminary data.</text>
</comment>
<dbReference type="RefSeq" id="WP_083052760.1">
    <property type="nucleotide sequence ID" value="NZ_CAXXQO010000003.1"/>
</dbReference>
<dbReference type="InterPro" id="IPR039428">
    <property type="entry name" value="NUOK/Mnh_C1-like"/>
</dbReference>
<reference evidence="8 9" key="1">
    <citation type="submission" date="2017-03" db="EMBL/GenBank/DDBJ databases">
        <title>Draft Genome sequence of Marispirochaeta sp. strain JC444.</title>
        <authorList>
            <person name="Shivani Y."/>
            <person name="Subhash Y."/>
            <person name="Sasikala C."/>
            <person name="Ramana C."/>
        </authorList>
    </citation>
    <scope>NUCLEOTIDE SEQUENCE [LARGE SCALE GENOMIC DNA]</scope>
    <source>
        <strain evidence="8 9">JC444</strain>
    </source>
</reference>
<comment type="similarity">
    <text evidence="2">Belongs to the CPA3 antiporters (TC 2.A.63) subunit C family.</text>
</comment>
<evidence type="ECO:0000256" key="4">
    <source>
        <dbReference type="ARBA" id="ARBA00022692"/>
    </source>
</evidence>
<dbReference type="STRING" id="1963862.B4O97_17260"/>
<name>A0A1Y1RTT0_9SPIO</name>
<evidence type="ECO:0000313" key="9">
    <source>
        <dbReference type="Proteomes" id="UP000192343"/>
    </source>
</evidence>
<keyword evidence="4 7" id="KW-0812">Transmembrane</keyword>
<keyword evidence="9" id="KW-1185">Reference proteome</keyword>
<sequence>MVWFLIGAIFLVGLWGIMNKANMIKKVMALSIANSAVILLFIYYGSFSGDTAPIEGTSARMVDPLPQALMLTAIVVGICVVALALVLVYRLYLKFGTLDMRRIEKKAWELHD</sequence>
<gene>
    <name evidence="8" type="ORF">B4O97_17260</name>
</gene>
<evidence type="ECO:0000256" key="2">
    <source>
        <dbReference type="ARBA" id="ARBA00010388"/>
    </source>
</evidence>
<keyword evidence="6 7" id="KW-0472">Membrane</keyword>
<evidence type="ECO:0000256" key="1">
    <source>
        <dbReference type="ARBA" id="ARBA00004651"/>
    </source>
</evidence>
<evidence type="ECO:0000256" key="6">
    <source>
        <dbReference type="ARBA" id="ARBA00023136"/>
    </source>
</evidence>
<protein>
    <submittedName>
        <fullName evidence="8">Na+/H+ antiporter subunit C</fullName>
    </submittedName>
</protein>
<dbReference type="Gene3D" id="1.10.287.3510">
    <property type="match status" value="1"/>
</dbReference>
<dbReference type="InterPro" id="IPR050601">
    <property type="entry name" value="CPA3_antiporter_subunitC"/>
</dbReference>
<evidence type="ECO:0000256" key="7">
    <source>
        <dbReference type="SAM" id="Phobius"/>
    </source>
</evidence>
<comment type="subcellular location">
    <subcellularLocation>
        <location evidence="1">Cell membrane</location>
        <topology evidence="1">Multi-pass membrane protein</topology>
    </subcellularLocation>
</comment>
<dbReference type="PANTHER" id="PTHR34583:SF2">
    <property type="entry name" value="ANTIPORTER SUBUNIT MNHC2-RELATED"/>
    <property type="match status" value="1"/>
</dbReference>
<dbReference type="AlphaFoldDB" id="A0A1Y1RTT0"/>
<proteinExistence type="inferred from homology"/>
<evidence type="ECO:0000256" key="3">
    <source>
        <dbReference type="ARBA" id="ARBA00022475"/>
    </source>
</evidence>
<keyword evidence="3" id="KW-1003">Cell membrane</keyword>
<keyword evidence="5 7" id="KW-1133">Transmembrane helix</keyword>
<dbReference type="GO" id="GO:0005886">
    <property type="term" value="C:plasma membrane"/>
    <property type="evidence" value="ECO:0007669"/>
    <property type="project" value="UniProtKB-SubCell"/>
</dbReference>
<dbReference type="Pfam" id="PF00420">
    <property type="entry name" value="Oxidored_q2"/>
    <property type="match status" value="1"/>
</dbReference>
<feature type="transmembrane region" description="Helical" evidence="7">
    <location>
        <begin position="27"/>
        <end position="47"/>
    </location>
</feature>
<feature type="transmembrane region" description="Helical" evidence="7">
    <location>
        <begin position="67"/>
        <end position="92"/>
    </location>
</feature>
<accession>A0A1Y1RTT0</accession>
<dbReference type="PANTHER" id="PTHR34583">
    <property type="entry name" value="ANTIPORTER SUBUNIT MNHC2-RELATED"/>
    <property type="match status" value="1"/>
</dbReference>
<evidence type="ECO:0000256" key="5">
    <source>
        <dbReference type="ARBA" id="ARBA00022989"/>
    </source>
</evidence>